<proteinExistence type="predicted"/>
<feature type="non-terminal residue" evidence="1">
    <location>
        <position position="1"/>
    </location>
</feature>
<evidence type="ECO:0000313" key="1">
    <source>
        <dbReference type="EMBL" id="CAH3031448.1"/>
    </source>
</evidence>
<dbReference type="AlphaFoldDB" id="A0AAU9VPB9"/>
<name>A0AAU9VPB9_9CNID</name>
<organism evidence="1 2">
    <name type="scientific">Pocillopora meandrina</name>
    <dbReference type="NCBI Taxonomy" id="46732"/>
    <lineage>
        <taxon>Eukaryota</taxon>
        <taxon>Metazoa</taxon>
        <taxon>Cnidaria</taxon>
        <taxon>Anthozoa</taxon>
        <taxon>Hexacorallia</taxon>
        <taxon>Scleractinia</taxon>
        <taxon>Astrocoeniina</taxon>
        <taxon>Pocilloporidae</taxon>
        <taxon>Pocillopora</taxon>
    </lineage>
</organism>
<protein>
    <submittedName>
        <fullName evidence="1">Uncharacterized protein</fullName>
    </submittedName>
</protein>
<dbReference type="Proteomes" id="UP001159428">
    <property type="component" value="Unassembled WGS sequence"/>
</dbReference>
<sequence length="92" mass="10370">PLFQCFIVGLSIKIIIDVDGSIVFICRDDEEIGASLNSNRLQSTFIAIWERSKGVVVNDTFINHEFVHFILGHCFDGFCSGTSCDLMRIVER</sequence>
<accession>A0AAU9VPB9</accession>
<gene>
    <name evidence="1" type="ORF">PMEA_00000145</name>
</gene>
<comment type="caution">
    <text evidence="1">The sequence shown here is derived from an EMBL/GenBank/DDBJ whole genome shotgun (WGS) entry which is preliminary data.</text>
</comment>
<dbReference type="EMBL" id="CALNXJ010000001">
    <property type="protein sequence ID" value="CAH3031448.1"/>
    <property type="molecule type" value="Genomic_DNA"/>
</dbReference>
<keyword evidence="2" id="KW-1185">Reference proteome</keyword>
<evidence type="ECO:0000313" key="2">
    <source>
        <dbReference type="Proteomes" id="UP001159428"/>
    </source>
</evidence>
<reference evidence="1 2" key="1">
    <citation type="submission" date="2022-05" db="EMBL/GenBank/DDBJ databases">
        <authorList>
            <consortium name="Genoscope - CEA"/>
            <person name="William W."/>
        </authorList>
    </citation>
    <scope>NUCLEOTIDE SEQUENCE [LARGE SCALE GENOMIC DNA]</scope>
</reference>